<reference evidence="1" key="2">
    <citation type="journal article" date="2015" name="Fish Shellfish Immunol.">
        <title>Early steps in the European eel (Anguilla anguilla)-Vibrio vulnificus interaction in the gills: Role of the RtxA13 toxin.</title>
        <authorList>
            <person name="Callol A."/>
            <person name="Pajuelo D."/>
            <person name="Ebbesson L."/>
            <person name="Teles M."/>
            <person name="MacKenzie S."/>
            <person name="Amaro C."/>
        </authorList>
    </citation>
    <scope>NUCLEOTIDE SEQUENCE</scope>
</reference>
<protein>
    <submittedName>
        <fullName evidence="1">Uncharacterized protein</fullName>
    </submittedName>
</protein>
<dbReference type="EMBL" id="GBXM01076888">
    <property type="protein sequence ID" value="JAH31689.1"/>
    <property type="molecule type" value="Transcribed_RNA"/>
</dbReference>
<sequence length="44" mass="5023">MFCINMIILTETVQRKGSCASYLYEPKLRGTTLRLPPSQYKASI</sequence>
<organism evidence="1">
    <name type="scientific">Anguilla anguilla</name>
    <name type="common">European freshwater eel</name>
    <name type="synonym">Muraena anguilla</name>
    <dbReference type="NCBI Taxonomy" id="7936"/>
    <lineage>
        <taxon>Eukaryota</taxon>
        <taxon>Metazoa</taxon>
        <taxon>Chordata</taxon>
        <taxon>Craniata</taxon>
        <taxon>Vertebrata</taxon>
        <taxon>Euteleostomi</taxon>
        <taxon>Actinopterygii</taxon>
        <taxon>Neopterygii</taxon>
        <taxon>Teleostei</taxon>
        <taxon>Anguilliformes</taxon>
        <taxon>Anguillidae</taxon>
        <taxon>Anguilla</taxon>
    </lineage>
</organism>
<evidence type="ECO:0000313" key="1">
    <source>
        <dbReference type="EMBL" id="JAH31689.1"/>
    </source>
</evidence>
<accession>A0A0E9RRB1</accession>
<dbReference type="AlphaFoldDB" id="A0A0E9RRB1"/>
<name>A0A0E9RRB1_ANGAN</name>
<proteinExistence type="predicted"/>
<reference evidence="1" key="1">
    <citation type="submission" date="2014-11" db="EMBL/GenBank/DDBJ databases">
        <authorList>
            <person name="Amaro Gonzalez C."/>
        </authorList>
    </citation>
    <scope>NUCLEOTIDE SEQUENCE</scope>
</reference>